<proteinExistence type="predicted"/>
<feature type="region of interest" description="Disordered" evidence="3">
    <location>
        <begin position="541"/>
        <end position="709"/>
    </location>
</feature>
<dbReference type="Gene3D" id="6.10.140.910">
    <property type="match status" value="1"/>
</dbReference>
<dbReference type="PANTHER" id="PTHR14430:SF0">
    <property type="entry name" value="SEC2P DOMAIN-CONTAINING PROTEIN"/>
    <property type="match status" value="1"/>
</dbReference>
<evidence type="ECO:0000256" key="1">
    <source>
        <dbReference type="ARBA" id="ARBA00023054"/>
    </source>
</evidence>
<feature type="region of interest" description="Disordered" evidence="3">
    <location>
        <begin position="258"/>
        <end position="294"/>
    </location>
</feature>
<feature type="compositionally biased region" description="Polar residues" evidence="3">
    <location>
        <begin position="1"/>
        <end position="10"/>
    </location>
</feature>
<organism evidence="5 6">
    <name type="scientific">Paecilomyces lecythidis</name>
    <dbReference type="NCBI Taxonomy" id="3004212"/>
    <lineage>
        <taxon>Eukaryota</taxon>
        <taxon>Fungi</taxon>
        <taxon>Dikarya</taxon>
        <taxon>Ascomycota</taxon>
        <taxon>Pezizomycotina</taxon>
        <taxon>Eurotiomycetes</taxon>
        <taxon>Eurotiomycetidae</taxon>
        <taxon>Eurotiales</taxon>
        <taxon>Thermoascaceae</taxon>
        <taxon>Paecilomyces</taxon>
    </lineage>
</organism>
<dbReference type="CDD" id="cd21044">
    <property type="entry name" value="Rab11BD_RAB3IP_like"/>
    <property type="match status" value="1"/>
</dbReference>
<evidence type="ECO:0000259" key="4">
    <source>
        <dbReference type="Pfam" id="PF06428"/>
    </source>
</evidence>
<evidence type="ECO:0000256" key="3">
    <source>
        <dbReference type="SAM" id="MobiDB-lite"/>
    </source>
</evidence>
<feature type="region of interest" description="Disordered" evidence="3">
    <location>
        <begin position="360"/>
        <end position="388"/>
    </location>
</feature>
<feature type="domain" description="GDP/GTP exchange factor Sec2 N-terminal" evidence="4">
    <location>
        <begin position="105"/>
        <end position="243"/>
    </location>
</feature>
<dbReference type="EMBL" id="JAVDPF010000032">
    <property type="protein sequence ID" value="KAL1870122.1"/>
    <property type="molecule type" value="Genomic_DNA"/>
</dbReference>
<dbReference type="Pfam" id="PF06428">
    <property type="entry name" value="Sec2p"/>
    <property type="match status" value="1"/>
</dbReference>
<evidence type="ECO:0000313" key="6">
    <source>
        <dbReference type="Proteomes" id="UP001583193"/>
    </source>
</evidence>
<reference evidence="5 6" key="1">
    <citation type="journal article" date="2024" name="IMA Fungus">
        <title>IMA Genome - F19 : A genome assembly and annotation guide to empower mycologists, including annotated draft genome sequences of Ceratocystis pirilliformis, Diaporthe australafricana, Fusarium ophioides, Paecilomyces lecythidis, and Sporothrix stenoceras.</title>
        <authorList>
            <person name="Aylward J."/>
            <person name="Wilson A.M."/>
            <person name="Visagie C.M."/>
            <person name="Spraker J."/>
            <person name="Barnes I."/>
            <person name="Buitendag C."/>
            <person name="Ceriani C."/>
            <person name="Del Mar Angel L."/>
            <person name="du Plessis D."/>
            <person name="Fuchs T."/>
            <person name="Gasser K."/>
            <person name="Kramer D."/>
            <person name="Li W."/>
            <person name="Munsamy K."/>
            <person name="Piso A."/>
            <person name="Price J.L."/>
            <person name="Sonnekus B."/>
            <person name="Thomas C."/>
            <person name="van der Nest A."/>
            <person name="van Dijk A."/>
            <person name="van Heerden A."/>
            <person name="van Vuuren N."/>
            <person name="Yilmaz N."/>
            <person name="Duong T.A."/>
            <person name="van der Merwe N.A."/>
            <person name="Wingfield M.J."/>
            <person name="Wingfield B.D."/>
        </authorList>
    </citation>
    <scope>NUCLEOTIDE SEQUENCE [LARGE SCALE GENOMIC DNA]</scope>
    <source>
        <strain evidence="5 6">CMW 18167</strain>
    </source>
</reference>
<feature type="compositionally biased region" description="Acidic residues" evidence="3">
    <location>
        <begin position="643"/>
        <end position="658"/>
    </location>
</feature>
<dbReference type="InterPro" id="IPR009449">
    <property type="entry name" value="Sec2_N"/>
</dbReference>
<evidence type="ECO:0000313" key="5">
    <source>
        <dbReference type="EMBL" id="KAL1870122.1"/>
    </source>
</evidence>
<feature type="region of interest" description="Disordered" evidence="3">
    <location>
        <begin position="1"/>
        <end position="86"/>
    </location>
</feature>
<feature type="compositionally biased region" description="Polar residues" evidence="3">
    <location>
        <begin position="69"/>
        <end position="81"/>
    </location>
</feature>
<feature type="coiled-coil region" evidence="2">
    <location>
        <begin position="112"/>
        <end position="239"/>
    </location>
</feature>
<dbReference type="Pfam" id="PF25555">
    <property type="entry name" value="RAB3A-like_C"/>
    <property type="match status" value="1"/>
</dbReference>
<name>A0ABR3X2J9_9EURO</name>
<feature type="compositionally biased region" description="Low complexity" evidence="3">
    <location>
        <begin position="14"/>
        <end position="26"/>
    </location>
</feature>
<feature type="compositionally biased region" description="Basic and acidic residues" evidence="3">
    <location>
        <begin position="632"/>
        <end position="642"/>
    </location>
</feature>
<feature type="compositionally biased region" description="Basic and acidic residues" evidence="3">
    <location>
        <begin position="584"/>
        <end position="605"/>
    </location>
</feature>
<dbReference type="SUPFAM" id="SSF144284">
    <property type="entry name" value="Sec2 N-terminal region"/>
    <property type="match status" value="1"/>
</dbReference>
<feature type="compositionally biased region" description="Low complexity" evidence="3">
    <location>
        <begin position="361"/>
        <end position="378"/>
    </location>
</feature>
<keyword evidence="1 2" id="KW-0175">Coiled coil</keyword>
<gene>
    <name evidence="5" type="primary">SEC2</name>
    <name evidence="5" type="ORF">Plec18167_007640</name>
</gene>
<comment type="caution">
    <text evidence="5">The sequence shown here is derived from an EMBL/GenBank/DDBJ whole genome shotgun (WGS) entry which is preliminary data.</text>
</comment>
<feature type="compositionally biased region" description="Polar residues" evidence="3">
    <location>
        <begin position="31"/>
        <end position="49"/>
    </location>
</feature>
<dbReference type="Proteomes" id="UP001583193">
    <property type="component" value="Unassembled WGS sequence"/>
</dbReference>
<protein>
    <submittedName>
        <fullName evidence="5">Rab guanine nucleotide exchange factor S2</fullName>
    </submittedName>
</protein>
<dbReference type="InterPro" id="IPR040351">
    <property type="entry name" value="RAB3IL/RAB3IP/Sec2"/>
</dbReference>
<keyword evidence="6" id="KW-1185">Reference proteome</keyword>
<evidence type="ECO:0000256" key="2">
    <source>
        <dbReference type="SAM" id="Coils"/>
    </source>
</evidence>
<feature type="compositionally biased region" description="Polar residues" evidence="3">
    <location>
        <begin position="258"/>
        <end position="272"/>
    </location>
</feature>
<dbReference type="PANTHER" id="PTHR14430">
    <property type="entry name" value="RABIN3-RELATED"/>
    <property type="match status" value="1"/>
</dbReference>
<accession>A0ABR3X2J9</accession>
<sequence length="709" mass="77696">MSPSRMTSRPNHQRSASSGARSPSPGKSVTKAKSTNALSDLTSRFTRSTSKIEEFPESNLNTLRDPRLASTSDLSETSTSAPHHPDLSNEVAALSVKLIQAINNQTTLDDTLAETRQQLESAQSKITELQAANDKYRKDITDEVLVKKSDVDYEILRLKASLAEERAQRALAERAKKNIEQELETLTAALFEEANKMVSAAKKERETVEKKNEQLRSQIKDMENLMASQQQQLAELKSVMQGMGSVRDETDALTIASTAPSSPCATQQSLAGTSRLRETPSFSPITPVSMDLSPGPSTSFSNLIKTVCRTDVQAYDDFRDLLNQSMNSKPPSRAASGSYAGLNVMGLASLAGHSIANSPFGSQGSISQSHSPNSSASSPQPPSAHIPLKETRFYKRALTEDIEPTLRLDMAPGISWLTRRSVLSGICEGGLVVEPMPPASLKYAFPCSLCGERRKGTENERTHRFRTSDSETAQRYPLCMLCLEKVRSCCEFTGYLRLILDGHIRISDPEDEKEAWEETIRLRERMFWSRIGGGVIPTFATAASSPEKTSPDQDSLAPPTESNGEAGDRSSMRLRQCSISESVIVKDSKETSDQSDDPFHSDAKRASIGTTIISQVEIEEVRQEITEEDTKDDIQTSEKVDSEIEQIPEADAQPEQDASDEKPTQVEPVPGPVLEIEHEATQDRPSTPLSKDDAETAPRLTVSIPGAFD</sequence>